<reference evidence="5 6" key="1">
    <citation type="submission" date="2016-10" db="EMBL/GenBank/DDBJ databases">
        <authorList>
            <person name="de Groot N.N."/>
        </authorList>
    </citation>
    <scope>NUCLEOTIDE SEQUENCE [LARGE SCALE GENOMIC DNA]</scope>
    <source>
        <strain evidence="5 6">CGMCC 1.11030</strain>
    </source>
</reference>
<dbReference type="InterPro" id="IPR018357">
    <property type="entry name" value="Hexapep_transf_CS"/>
</dbReference>
<dbReference type="EMBL" id="FOQH01000006">
    <property type="protein sequence ID" value="SFI40969.1"/>
    <property type="molecule type" value="Genomic_DNA"/>
</dbReference>
<dbReference type="Gene3D" id="2.160.10.10">
    <property type="entry name" value="Hexapeptide repeat proteins"/>
    <property type="match status" value="1"/>
</dbReference>
<evidence type="ECO:0000256" key="4">
    <source>
        <dbReference type="ARBA" id="ARBA00023315"/>
    </source>
</evidence>
<dbReference type="Pfam" id="PF00132">
    <property type="entry name" value="Hexapep"/>
    <property type="match status" value="1"/>
</dbReference>
<keyword evidence="3" id="KW-0677">Repeat</keyword>
<dbReference type="AlphaFoldDB" id="A0A1I3HZF1"/>
<evidence type="ECO:0000256" key="1">
    <source>
        <dbReference type="ARBA" id="ARBA00007274"/>
    </source>
</evidence>
<keyword evidence="4" id="KW-0012">Acyltransferase</keyword>
<dbReference type="PROSITE" id="PS00101">
    <property type="entry name" value="HEXAPEP_TRANSFERASES"/>
    <property type="match status" value="1"/>
</dbReference>
<proteinExistence type="inferred from homology"/>
<organism evidence="5 6">
    <name type="scientific">Albimonas pacifica</name>
    <dbReference type="NCBI Taxonomy" id="1114924"/>
    <lineage>
        <taxon>Bacteria</taxon>
        <taxon>Pseudomonadati</taxon>
        <taxon>Pseudomonadota</taxon>
        <taxon>Alphaproteobacteria</taxon>
        <taxon>Rhodobacterales</taxon>
        <taxon>Paracoccaceae</taxon>
        <taxon>Albimonas</taxon>
    </lineage>
</organism>
<evidence type="ECO:0000313" key="6">
    <source>
        <dbReference type="Proteomes" id="UP000199377"/>
    </source>
</evidence>
<dbReference type="CDD" id="cd03354">
    <property type="entry name" value="LbH_SAT"/>
    <property type="match status" value="1"/>
</dbReference>
<keyword evidence="2 5" id="KW-0808">Transferase</keyword>
<dbReference type="RefSeq" id="WP_092860658.1">
    <property type="nucleotide sequence ID" value="NZ_FOQH01000006.1"/>
</dbReference>
<dbReference type="InterPro" id="IPR045304">
    <property type="entry name" value="LbH_SAT"/>
</dbReference>
<dbReference type="STRING" id="1114924.SAMN05216258_106252"/>
<dbReference type="InterPro" id="IPR001451">
    <property type="entry name" value="Hexapep"/>
</dbReference>
<protein>
    <submittedName>
        <fullName evidence="5">Serine O-acetyltransferase</fullName>
    </submittedName>
</protein>
<keyword evidence="6" id="KW-1185">Reference proteome</keyword>
<dbReference type="InterPro" id="IPR011004">
    <property type="entry name" value="Trimer_LpxA-like_sf"/>
</dbReference>
<dbReference type="GO" id="GO:0016746">
    <property type="term" value="F:acyltransferase activity"/>
    <property type="evidence" value="ECO:0007669"/>
    <property type="project" value="UniProtKB-KW"/>
</dbReference>
<evidence type="ECO:0000313" key="5">
    <source>
        <dbReference type="EMBL" id="SFI40969.1"/>
    </source>
</evidence>
<sequence>MTERAVSAETPDWTRERPRRFWDPARRLLRAIRRWQACGTGPLGRLAKKRWALSHRFWSAVTSVEVPLKTPIAGGLMLPHPTGVVVHPDTVIGPNCILFQNVTLGTNYGRRGAPRLGGHVDVGPGAVVLGPVTIGDHALIAANAVVLSDVPPGAVVAGAPARVIRYRAGAGPETGPTGAP</sequence>
<dbReference type="PANTHER" id="PTHR42811">
    <property type="entry name" value="SERINE ACETYLTRANSFERASE"/>
    <property type="match status" value="1"/>
</dbReference>
<comment type="similarity">
    <text evidence="1">Belongs to the transferase hexapeptide repeat family.</text>
</comment>
<dbReference type="Proteomes" id="UP000199377">
    <property type="component" value="Unassembled WGS sequence"/>
</dbReference>
<dbReference type="SUPFAM" id="SSF51161">
    <property type="entry name" value="Trimeric LpxA-like enzymes"/>
    <property type="match status" value="1"/>
</dbReference>
<gene>
    <name evidence="5" type="ORF">SAMN05216258_106252</name>
</gene>
<evidence type="ECO:0000256" key="3">
    <source>
        <dbReference type="ARBA" id="ARBA00022737"/>
    </source>
</evidence>
<dbReference type="OrthoDB" id="7545269at2"/>
<name>A0A1I3HZF1_9RHOB</name>
<accession>A0A1I3HZF1</accession>
<evidence type="ECO:0000256" key="2">
    <source>
        <dbReference type="ARBA" id="ARBA00022679"/>
    </source>
</evidence>